<dbReference type="PROSITE" id="PS51257">
    <property type="entry name" value="PROKAR_LIPOPROTEIN"/>
    <property type="match status" value="1"/>
</dbReference>
<name>A0A967E748_9FLAO</name>
<keyword evidence="4" id="KW-1185">Reference proteome</keyword>
<dbReference type="Gene3D" id="1.20.5.320">
    <property type="entry name" value="6-Phosphogluconate Dehydrogenase, domain 3"/>
    <property type="match status" value="1"/>
</dbReference>
<dbReference type="PANTHER" id="PTHR24637:SF421">
    <property type="entry name" value="CUTICLE COLLAGEN DPY-2"/>
    <property type="match status" value="1"/>
</dbReference>
<protein>
    <submittedName>
        <fullName evidence="3">Collagen-like protein</fullName>
    </submittedName>
</protein>
<dbReference type="EMBL" id="VIKU02000004">
    <property type="protein sequence ID" value="NHF60300.1"/>
    <property type="molecule type" value="Genomic_DNA"/>
</dbReference>
<proteinExistence type="predicted"/>
<keyword evidence="2" id="KW-0732">Signal</keyword>
<comment type="caution">
    <text evidence="3">The sequence shown here is derived from an EMBL/GenBank/DDBJ whole genome shotgun (WGS) entry which is preliminary data.</text>
</comment>
<feature type="chain" id="PRO_5036686504" evidence="2">
    <location>
        <begin position="24"/>
        <end position="251"/>
    </location>
</feature>
<evidence type="ECO:0000313" key="4">
    <source>
        <dbReference type="Proteomes" id="UP000707206"/>
    </source>
</evidence>
<dbReference type="AlphaFoldDB" id="A0A967E748"/>
<dbReference type="Pfam" id="PF01391">
    <property type="entry name" value="Collagen"/>
    <property type="match status" value="1"/>
</dbReference>
<dbReference type="PANTHER" id="PTHR24637">
    <property type="entry name" value="COLLAGEN"/>
    <property type="match status" value="1"/>
</dbReference>
<evidence type="ECO:0000313" key="3">
    <source>
        <dbReference type="EMBL" id="NHF60300.1"/>
    </source>
</evidence>
<dbReference type="Proteomes" id="UP000707206">
    <property type="component" value="Unassembled WGS sequence"/>
</dbReference>
<evidence type="ECO:0000256" key="1">
    <source>
        <dbReference type="SAM" id="MobiDB-lite"/>
    </source>
</evidence>
<accession>A0A967E748</accession>
<evidence type="ECO:0000256" key="2">
    <source>
        <dbReference type="SAM" id="SignalP"/>
    </source>
</evidence>
<feature type="signal peptide" evidence="2">
    <location>
        <begin position="1"/>
        <end position="23"/>
    </location>
</feature>
<dbReference type="InterPro" id="IPR008160">
    <property type="entry name" value="Collagen"/>
</dbReference>
<reference evidence="3" key="1">
    <citation type="submission" date="2019-07" db="EMBL/GenBank/DDBJ databases">
        <authorList>
            <person name="De-Chao Zhang Q."/>
        </authorList>
    </citation>
    <scope>NUCLEOTIDE SEQUENCE</scope>
    <source>
        <strain evidence="3">TP-CH-4</strain>
    </source>
</reference>
<sequence>MKTKLRFTQRFFSILFIAGLLVACSKDGVDGPIGPQGPQGEQGPQGPQGPAGQDGEALGVPGPQGEPGETGPQGPQGPQGEQGETGPQGPAGPQGEQGETGTANVIYSGWIDSELANNVISTSASFSIDAPLMTQGIIDTGVILVFGKSKPNPVTNDTDVYGIPIVFGAALQQSHYFRAETAGQLDIVVAANEEGEPVGVPFFGEYRYILIPGGQSTGGNSGSDTLGNKTSHTDLSKMSYRDILEQFNIPE</sequence>
<dbReference type="RefSeq" id="WP_166204908.1">
    <property type="nucleotide sequence ID" value="NZ_VIKU02000004.1"/>
</dbReference>
<reference evidence="3" key="2">
    <citation type="submission" date="2020-03" db="EMBL/GenBank/DDBJ databases">
        <title>Flavobacteriaceae bacterium strain TP-CH-4, a member of the family Flavobacteriaceae isolated from a deep-sea seamount.</title>
        <authorList>
            <person name="Zhang D.-C."/>
        </authorList>
    </citation>
    <scope>NUCLEOTIDE SEQUENCE</scope>
    <source>
        <strain evidence="3">TP-CH-4</strain>
    </source>
</reference>
<gene>
    <name evidence="3" type="ORF">FK220_013180</name>
</gene>
<organism evidence="3 4">
    <name type="scientific">Pelagihabitans pacificus</name>
    <dbReference type="NCBI Taxonomy" id="2696054"/>
    <lineage>
        <taxon>Bacteria</taxon>
        <taxon>Pseudomonadati</taxon>
        <taxon>Bacteroidota</taxon>
        <taxon>Flavobacteriia</taxon>
        <taxon>Flavobacteriales</taxon>
        <taxon>Flavobacteriaceae</taxon>
        <taxon>Pelagihabitans</taxon>
    </lineage>
</organism>
<keyword evidence="3" id="KW-0176">Collagen</keyword>
<feature type="region of interest" description="Disordered" evidence="1">
    <location>
        <begin position="31"/>
        <end position="101"/>
    </location>
</feature>